<dbReference type="AlphaFoldDB" id="A0A0L0VE33"/>
<dbReference type="InterPro" id="IPR021476">
    <property type="entry name" value="Egh16-like"/>
</dbReference>
<comment type="caution">
    <text evidence="2">The sequence shown here is derived from an EMBL/GenBank/DDBJ whole genome shotgun (WGS) entry which is preliminary data.</text>
</comment>
<feature type="chain" id="PRO_5005550017" description="Superoxide dismutase copper/zinc binding domain-containing protein" evidence="1">
    <location>
        <begin position="22"/>
        <end position="290"/>
    </location>
</feature>
<keyword evidence="1" id="KW-0732">Signal</keyword>
<evidence type="ECO:0000313" key="2">
    <source>
        <dbReference type="EMBL" id="KNE97567.1"/>
    </source>
</evidence>
<evidence type="ECO:0008006" key="4">
    <source>
        <dbReference type="Google" id="ProtNLM"/>
    </source>
</evidence>
<dbReference type="Proteomes" id="UP000054564">
    <property type="component" value="Unassembled WGS sequence"/>
</dbReference>
<sequence>MSRSITLFAVSLALLIANTNGQVVMTFMYGQTNGLTGKGFGAMDGAPRDITTPPALLDAAIIKDSEIQSGTASPCGRTIMSGKLDVKKSLDKSEDGGLPDVGQNGKIKLVAHVINPKGESHSHNIMIQQRAKALNALIFSGSGPFICGIDTNANGNTFATIPVTVNVPANAAAAGKPVDYSLEAQLPQGTKCQGGADGQTCIVRCTNGNAGGPFGGCMAFTQMQGLFNDPAPAGSGPTTGFQLDRITENPVTREPNLFDDAKAKLSPKDLQALTPPIAKGKRRALLQLRR</sequence>
<protein>
    <recommendedName>
        <fullName evidence="4">Superoxide dismutase copper/zinc binding domain-containing protein</fullName>
    </recommendedName>
</protein>
<dbReference type="STRING" id="1165861.A0A0L0VE33"/>
<dbReference type="PANTHER" id="PTHR34618">
    <property type="entry name" value="SURFACE PROTEIN MAS1, PUTATIVE-RELATED"/>
    <property type="match status" value="1"/>
</dbReference>
<organism evidence="2 3">
    <name type="scientific">Puccinia striiformis f. sp. tritici PST-78</name>
    <dbReference type="NCBI Taxonomy" id="1165861"/>
    <lineage>
        <taxon>Eukaryota</taxon>
        <taxon>Fungi</taxon>
        <taxon>Dikarya</taxon>
        <taxon>Basidiomycota</taxon>
        <taxon>Pucciniomycotina</taxon>
        <taxon>Pucciniomycetes</taxon>
        <taxon>Pucciniales</taxon>
        <taxon>Pucciniaceae</taxon>
        <taxon>Puccinia</taxon>
    </lineage>
</organism>
<evidence type="ECO:0000313" key="3">
    <source>
        <dbReference type="Proteomes" id="UP000054564"/>
    </source>
</evidence>
<proteinExistence type="predicted"/>
<name>A0A0L0VE33_9BASI</name>
<gene>
    <name evidence="2" type="ORF">PSTG_09118</name>
</gene>
<dbReference type="OrthoDB" id="3241054at2759"/>
<dbReference type="EMBL" id="AJIL01000066">
    <property type="protein sequence ID" value="KNE97567.1"/>
    <property type="molecule type" value="Genomic_DNA"/>
</dbReference>
<accession>A0A0L0VE33</accession>
<feature type="signal peptide" evidence="1">
    <location>
        <begin position="1"/>
        <end position="21"/>
    </location>
</feature>
<reference evidence="3" key="1">
    <citation type="submission" date="2014-03" db="EMBL/GenBank/DDBJ databases">
        <title>The Genome Sequence of Puccinia striiformis f. sp. tritici PST-78.</title>
        <authorList>
            <consortium name="The Broad Institute Genome Sequencing Platform"/>
            <person name="Cuomo C."/>
            <person name="Hulbert S."/>
            <person name="Chen X."/>
            <person name="Walker B."/>
            <person name="Young S.K."/>
            <person name="Zeng Q."/>
            <person name="Gargeya S."/>
            <person name="Fitzgerald M."/>
            <person name="Haas B."/>
            <person name="Abouelleil A."/>
            <person name="Alvarado L."/>
            <person name="Arachchi H.M."/>
            <person name="Berlin A.M."/>
            <person name="Chapman S.B."/>
            <person name="Goldberg J."/>
            <person name="Griggs A."/>
            <person name="Gujja S."/>
            <person name="Hansen M."/>
            <person name="Howarth C."/>
            <person name="Imamovic A."/>
            <person name="Larimer J."/>
            <person name="McCowan C."/>
            <person name="Montmayeur A."/>
            <person name="Murphy C."/>
            <person name="Neiman D."/>
            <person name="Pearson M."/>
            <person name="Priest M."/>
            <person name="Roberts A."/>
            <person name="Saif S."/>
            <person name="Shea T."/>
            <person name="Sisk P."/>
            <person name="Sykes S."/>
            <person name="Wortman J."/>
            <person name="Nusbaum C."/>
            <person name="Birren B."/>
        </authorList>
    </citation>
    <scope>NUCLEOTIDE SEQUENCE [LARGE SCALE GENOMIC DNA]</scope>
    <source>
        <strain evidence="3">race PST-78</strain>
    </source>
</reference>
<dbReference type="Pfam" id="PF11327">
    <property type="entry name" value="Egh16-like"/>
    <property type="match status" value="1"/>
</dbReference>
<keyword evidence="3" id="KW-1185">Reference proteome</keyword>
<dbReference type="PANTHER" id="PTHR34618:SF1">
    <property type="entry name" value="SECRETED PROTEIN"/>
    <property type="match status" value="1"/>
</dbReference>
<evidence type="ECO:0000256" key="1">
    <source>
        <dbReference type="SAM" id="SignalP"/>
    </source>
</evidence>